<dbReference type="SUPFAM" id="SSF50249">
    <property type="entry name" value="Nucleic acid-binding proteins"/>
    <property type="match status" value="1"/>
</dbReference>
<dbReference type="EMBL" id="FNPI01000002">
    <property type="protein sequence ID" value="SDY52172.1"/>
    <property type="molecule type" value="Genomic_DNA"/>
</dbReference>
<evidence type="ECO:0000313" key="10">
    <source>
        <dbReference type="Proteomes" id="UP000198935"/>
    </source>
</evidence>
<dbReference type="InterPro" id="IPR022572">
    <property type="entry name" value="DNA_rep/recomb_RecO_N"/>
</dbReference>
<evidence type="ECO:0000259" key="8">
    <source>
        <dbReference type="Pfam" id="PF11967"/>
    </source>
</evidence>
<dbReference type="Gene3D" id="1.20.1440.120">
    <property type="entry name" value="Recombination protein O, C-terminal domain"/>
    <property type="match status" value="1"/>
</dbReference>
<evidence type="ECO:0000256" key="6">
    <source>
        <dbReference type="ARBA" id="ARBA00033409"/>
    </source>
</evidence>
<dbReference type="InterPro" id="IPR042242">
    <property type="entry name" value="RecO_C"/>
</dbReference>
<keyword evidence="10" id="KW-1185">Reference proteome</keyword>
<dbReference type="GO" id="GO:0006302">
    <property type="term" value="P:double-strand break repair"/>
    <property type="evidence" value="ECO:0007669"/>
    <property type="project" value="TreeGrafter"/>
</dbReference>
<dbReference type="OrthoDB" id="9797083at2"/>
<keyword evidence="4 7" id="KW-0233">DNA recombination</keyword>
<dbReference type="InterPro" id="IPR037278">
    <property type="entry name" value="ARFGAP/RecO"/>
</dbReference>
<proteinExistence type="inferred from homology"/>
<gene>
    <name evidence="7" type="primary">recO</name>
    <name evidence="9" type="ORF">SAMN05421736_102169</name>
</gene>
<keyword evidence="5 7" id="KW-0234">DNA repair</keyword>
<dbReference type="Proteomes" id="UP000198935">
    <property type="component" value="Unassembled WGS sequence"/>
</dbReference>
<keyword evidence="3 7" id="KW-0227">DNA damage</keyword>
<dbReference type="STRING" id="1503961.SAMN05421736_102169"/>
<dbReference type="Pfam" id="PF02565">
    <property type="entry name" value="RecO_C"/>
    <property type="match status" value="1"/>
</dbReference>
<feature type="domain" description="DNA replication/recombination mediator RecO N-terminal" evidence="8">
    <location>
        <begin position="1"/>
        <end position="78"/>
    </location>
</feature>
<protein>
    <recommendedName>
        <fullName evidence="2 7">DNA repair protein RecO</fullName>
    </recommendedName>
    <alternativeName>
        <fullName evidence="6 7">Recombination protein O</fullName>
    </alternativeName>
</protein>
<evidence type="ECO:0000256" key="7">
    <source>
        <dbReference type="HAMAP-Rule" id="MF_00201"/>
    </source>
</evidence>
<comment type="function">
    <text evidence="7">Involved in DNA repair and RecF pathway recombination.</text>
</comment>
<dbReference type="PANTHER" id="PTHR33991">
    <property type="entry name" value="DNA REPAIR PROTEIN RECO"/>
    <property type="match status" value="1"/>
</dbReference>
<dbReference type="HAMAP" id="MF_00201">
    <property type="entry name" value="RecO"/>
    <property type="match status" value="1"/>
</dbReference>
<evidence type="ECO:0000256" key="2">
    <source>
        <dbReference type="ARBA" id="ARBA00021310"/>
    </source>
</evidence>
<comment type="similarity">
    <text evidence="1 7">Belongs to the RecO family.</text>
</comment>
<evidence type="ECO:0000313" key="9">
    <source>
        <dbReference type="EMBL" id="SDY52172.1"/>
    </source>
</evidence>
<name>A0A1H3KIY2_9BACI</name>
<dbReference type="SUPFAM" id="SSF57863">
    <property type="entry name" value="ArfGap/RecO-like zinc finger"/>
    <property type="match status" value="1"/>
</dbReference>
<reference evidence="10" key="1">
    <citation type="submission" date="2016-10" db="EMBL/GenBank/DDBJ databases">
        <authorList>
            <person name="Varghese N."/>
            <person name="Submissions S."/>
        </authorList>
    </citation>
    <scope>NUCLEOTIDE SEQUENCE [LARGE SCALE GENOMIC DNA]</scope>
    <source>
        <strain evidence="10">SP</strain>
    </source>
</reference>
<evidence type="ECO:0000256" key="4">
    <source>
        <dbReference type="ARBA" id="ARBA00023172"/>
    </source>
</evidence>
<dbReference type="PANTHER" id="PTHR33991:SF1">
    <property type="entry name" value="DNA REPAIR PROTEIN RECO"/>
    <property type="match status" value="1"/>
</dbReference>
<evidence type="ECO:0000256" key="1">
    <source>
        <dbReference type="ARBA" id="ARBA00007452"/>
    </source>
</evidence>
<dbReference type="Gene3D" id="2.40.50.140">
    <property type="entry name" value="Nucleic acid-binding proteins"/>
    <property type="match status" value="1"/>
</dbReference>
<dbReference type="Pfam" id="PF11967">
    <property type="entry name" value="RecO_N"/>
    <property type="match status" value="1"/>
</dbReference>
<evidence type="ECO:0000256" key="5">
    <source>
        <dbReference type="ARBA" id="ARBA00023204"/>
    </source>
</evidence>
<dbReference type="InterPro" id="IPR012340">
    <property type="entry name" value="NA-bd_OB-fold"/>
</dbReference>
<organism evidence="9 10">
    <name type="scientific">Evansella caseinilytica</name>
    <dbReference type="NCBI Taxonomy" id="1503961"/>
    <lineage>
        <taxon>Bacteria</taxon>
        <taxon>Bacillati</taxon>
        <taxon>Bacillota</taxon>
        <taxon>Bacilli</taxon>
        <taxon>Bacillales</taxon>
        <taxon>Bacillaceae</taxon>
        <taxon>Evansella</taxon>
    </lineage>
</organism>
<sequence>MLHKVEGIIIRTTDYGETNKILTLFTRENGKIAVMARGAKRPKSRFASSAQLFNYGIFVYQRVTGIGTLNQADIVESFRDVRSDLKLTAHGAYIVELLDRLTDDQVRNPYLFELVYQLFVYMNEGVDPDILTRIFETKMLEVAGVAPALEYCALCGSVEGPFVFSMKHSGILCWRCKHEDHYHLAVSDAVMKLLRLFQKIDVKRIGHISVKEETKKQLKEILSHYYDEYVGIQLKSKRFLEQIDSLYEQ</sequence>
<evidence type="ECO:0000256" key="3">
    <source>
        <dbReference type="ARBA" id="ARBA00022763"/>
    </source>
</evidence>
<dbReference type="AlphaFoldDB" id="A0A1H3KIY2"/>
<dbReference type="InterPro" id="IPR003717">
    <property type="entry name" value="RecO"/>
</dbReference>
<dbReference type="NCBIfam" id="TIGR00613">
    <property type="entry name" value="reco"/>
    <property type="match status" value="1"/>
</dbReference>
<accession>A0A1H3KIY2</accession>
<dbReference type="GO" id="GO:0006310">
    <property type="term" value="P:DNA recombination"/>
    <property type="evidence" value="ECO:0007669"/>
    <property type="project" value="UniProtKB-UniRule"/>
</dbReference>
<dbReference type="GO" id="GO:0043590">
    <property type="term" value="C:bacterial nucleoid"/>
    <property type="evidence" value="ECO:0007669"/>
    <property type="project" value="TreeGrafter"/>
</dbReference>